<dbReference type="InterPro" id="IPR000572">
    <property type="entry name" value="OxRdtase_Mopterin-bd_dom"/>
</dbReference>
<accession>A0AAJ1IIZ3</accession>
<feature type="chain" id="PRO_5042533927" evidence="1">
    <location>
        <begin position="22"/>
        <end position="465"/>
    </location>
</feature>
<evidence type="ECO:0000313" key="4">
    <source>
        <dbReference type="Proteomes" id="UP001221217"/>
    </source>
</evidence>
<dbReference type="AlphaFoldDB" id="A0AAJ1IIZ3"/>
<feature type="domain" description="Oxidoreductase molybdopterin-binding" evidence="2">
    <location>
        <begin position="233"/>
        <end position="335"/>
    </location>
</feature>
<evidence type="ECO:0000259" key="2">
    <source>
        <dbReference type="Pfam" id="PF00174"/>
    </source>
</evidence>
<dbReference type="Proteomes" id="UP001221217">
    <property type="component" value="Unassembled WGS sequence"/>
</dbReference>
<organism evidence="3 4">
    <name type="scientific">Candidatus Thalassospirochaeta sargassi</name>
    <dbReference type="NCBI Taxonomy" id="3119039"/>
    <lineage>
        <taxon>Bacteria</taxon>
        <taxon>Pseudomonadati</taxon>
        <taxon>Spirochaetota</taxon>
        <taxon>Spirochaetia</taxon>
        <taxon>Spirochaetales</taxon>
        <taxon>Spirochaetaceae</taxon>
        <taxon>Candidatus Thalassospirochaeta</taxon>
    </lineage>
</organism>
<dbReference type="InterPro" id="IPR036374">
    <property type="entry name" value="OxRdtase_Mopterin-bd_sf"/>
</dbReference>
<keyword evidence="1" id="KW-0732">Signal</keyword>
<dbReference type="Gene3D" id="3.90.420.10">
    <property type="entry name" value="Oxidoreductase, molybdopterin-binding domain"/>
    <property type="match status" value="1"/>
</dbReference>
<dbReference type="EMBL" id="JAQQAL010000040">
    <property type="protein sequence ID" value="MDC7228075.1"/>
    <property type="molecule type" value="Genomic_DNA"/>
</dbReference>
<dbReference type="Pfam" id="PF00174">
    <property type="entry name" value="Oxidored_molyb"/>
    <property type="match status" value="1"/>
</dbReference>
<sequence>MTKKLLIVLSVLLATIVLLFAGCATGTNSANDAPIAETADDTSHATPKGEGWMIAVSGVRTDEVWESNFEDWKSDPESGYGDYEFERKGEMVTLKAMPLVKLVAMVDDADATMPYSFDEELWNAGYDLTLTAADGYAATINTADHPINELYIADYMNDEKIMPMVCGEVSGQLWVKNLAEISASLEAISLENNDFELLLEIGSKTGAYKISELEELDYYIEDKGNYTNSYNNTFEFTWAGVKIVDLINEYTRLTKDMSITIEAMDGYAMNYSGEQLLDNADGDWILAFKEDGAYMPEDPGYIRLVKVGPENPNFTGHVSARMVKKIIIKDTEFKDFDLEIISTAGTEVMDAQTLMSGVTNSRTIVEMWNKKKTKLKPYMGMPIYMLLERYSDYETVTIEAADGFSISLNAVELEGNDDVIIAMFNGDGSELEENEFPLVVAWDKDTELLPAGIKNVRNVTKISLE</sequence>
<comment type="caution">
    <text evidence="3">The sequence shown here is derived from an EMBL/GenBank/DDBJ whole genome shotgun (WGS) entry which is preliminary data.</text>
</comment>
<reference evidence="3 4" key="1">
    <citation type="submission" date="2022-12" db="EMBL/GenBank/DDBJ databases">
        <title>Metagenome assembled genome from gulf of manar.</title>
        <authorList>
            <person name="Kohli P."/>
            <person name="Pk S."/>
            <person name="Venkata Ramana C."/>
            <person name="Sasikala C."/>
        </authorList>
    </citation>
    <scope>NUCLEOTIDE SEQUENCE [LARGE SCALE GENOMIC DNA]</scope>
    <source>
        <strain evidence="3">JB008</strain>
    </source>
</reference>
<dbReference type="PROSITE" id="PS51257">
    <property type="entry name" value="PROKAR_LIPOPROTEIN"/>
    <property type="match status" value="1"/>
</dbReference>
<dbReference type="SUPFAM" id="SSF56524">
    <property type="entry name" value="Oxidoreductase molybdopterin-binding domain"/>
    <property type="match status" value="1"/>
</dbReference>
<feature type="signal peptide" evidence="1">
    <location>
        <begin position="1"/>
        <end position="21"/>
    </location>
</feature>
<proteinExistence type="predicted"/>
<evidence type="ECO:0000256" key="1">
    <source>
        <dbReference type="SAM" id="SignalP"/>
    </source>
</evidence>
<name>A0AAJ1IIZ3_9SPIO</name>
<gene>
    <name evidence="3" type="ORF">PQJ61_15030</name>
</gene>
<protein>
    <submittedName>
        <fullName evidence="3">Molybdopterin-dependent oxidoreductase</fullName>
    </submittedName>
</protein>
<evidence type="ECO:0000313" key="3">
    <source>
        <dbReference type="EMBL" id="MDC7228075.1"/>
    </source>
</evidence>